<feature type="region of interest" description="Disordered" evidence="3">
    <location>
        <begin position="1"/>
        <end position="50"/>
    </location>
</feature>
<dbReference type="PROSITE" id="PS50222">
    <property type="entry name" value="EF_HAND_2"/>
    <property type="match status" value="1"/>
</dbReference>
<dbReference type="Gene3D" id="1.10.238.10">
    <property type="entry name" value="EF-hand"/>
    <property type="match status" value="1"/>
</dbReference>
<dbReference type="GO" id="GO:0005886">
    <property type="term" value="C:plasma membrane"/>
    <property type="evidence" value="ECO:0007669"/>
    <property type="project" value="TreeGrafter"/>
</dbReference>
<dbReference type="InterPro" id="IPR001315">
    <property type="entry name" value="CARD"/>
</dbReference>
<dbReference type="GO" id="GO:0005509">
    <property type="term" value="F:calcium ion binding"/>
    <property type="evidence" value="ECO:0007669"/>
    <property type="project" value="InterPro"/>
</dbReference>
<dbReference type="Proteomes" id="UP001461498">
    <property type="component" value="Unassembled WGS sequence"/>
</dbReference>
<dbReference type="PANTHER" id="PTHR11216:SF174">
    <property type="entry name" value="GH06923P"/>
    <property type="match status" value="1"/>
</dbReference>
<feature type="compositionally biased region" description="Low complexity" evidence="3">
    <location>
        <begin position="206"/>
        <end position="220"/>
    </location>
</feature>
<dbReference type="SMART" id="SM00027">
    <property type="entry name" value="EH"/>
    <property type="match status" value="1"/>
</dbReference>
<dbReference type="CDD" id="cd00052">
    <property type="entry name" value="EH"/>
    <property type="match status" value="1"/>
</dbReference>
<evidence type="ECO:0000256" key="1">
    <source>
        <dbReference type="ARBA" id="ARBA00022837"/>
    </source>
</evidence>
<evidence type="ECO:0000256" key="3">
    <source>
        <dbReference type="SAM" id="MobiDB-lite"/>
    </source>
</evidence>
<keyword evidence="2" id="KW-0175">Coiled coil</keyword>
<proteinExistence type="predicted"/>
<dbReference type="InterPro" id="IPR002048">
    <property type="entry name" value="EF_hand_dom"/>
</dbReference>
<evidence type="ECO:0000313" key="8">
    <source>
        <dbReference type="Proteomes" id="UP001461498"/>
    </source>
</evidence>
<evidence type="ECO:0008006" key="9">
    <source>
        <dbReference type="Google" id="ProtNLM"/>
    </source>
</evidence>
<dbReference type="PROSITE" id="PS00018">
    <property type="entry name" value="EF_HAND_1"/>
    <property type="match status" value="1"/>
</dbReference>
<evidence type="ECO:0000313" key="7">
    <source>
        <dbReference type="EMBL" id="KAK9505942.1"/>
    </source>
</evidence>
<accession>A0AAW1D5X3</accession>
<name>A0AAW1D5X3_9HEMI</name>
<dbReference type="GO" id="GO:0006897">
    <property type="term" value="P:endocytosis"/>
    <property type="evidence" value="ECO:0007669"/>
    <property type="project" value="TreeGrafter"/>
</dbReference>
<organism evidence="7 8">
    <name type="scientific">Rhynocoris fuscipes</name>
    <dbReference type="NCBI Taxonomy" id="488301"/>
    <lineage>
        <taxon>Eukaryota</taxon>
        <taxon>Metazoa</taxon>
        <taxon>Ecdysozoa</taxon>
        <taxon>Arthropoda</taxon>
        <taxon>Hexapoda</taxon>
        <taxon>Insecta</taxon>
        <taxon>Pterygota</taxon>
        <taxon>Neoptera</taxon>
        <taxon>Paraneoptera</taxon>
        <taxon>Hemiptera</taxon>
        <taxon>Heteroptera</taxon>
        <taxon>Panheteroptera</taxon>
        <taxon>Cimicomorpha</taxon>
        <taxon>Reduviidae</taxon>
        <taxon>Harpactorinae</taxon>
        <taxon>Harpactorini</taxon>
        <taxon>Rhynocoris</taxon>
    </lineage>
</organism>
<sequence length="504" mass="55182">MSVFRNDDDIGVSSEDIETVKSNGLPKPLTTSPEASSTASDSPTPTNSVHEKNWYTTHWQALVCEEQRQLLGTEEDSSDRQSDCDGETGANDAGQVGGAAGSAVTSYTAAEDDVWEVTEEQREYYRTQFLSLQPDCHGLLPGNVARAFFEKSRLPVTELRKIWQLSDVSKDGALSLEEFNTAMHLVVLRRNHIPLPDTLPPCLIPSSPAATSTASSSLRTSPHRGKQWTKFVESPTSSISSPGPKPVNFDFQKASVEQDPKILHPVPLRVTPGPGDVDEPPTVADIRPIQRPQPKKHTAPGPGAIPPPPAQAAPDESVICGKKEPPPPPPPRPYRHHTRSSSLDLTRLGKSTILLNMPPTVPPRTSPGTVSPRKQSVVEKNNDEESGFANFAQFPDDNKKQVNTGAFQIYRKPGSVNVAKPNLVQDNTETAHWSPAEIPLDVSVVMREAHNAVLRKHCHQLQQTLAQLMEEKASLQAILDQLLTNNCFNFEQQLQITTEQESTS</sequence>
<dbReference type="SUPFAM" id="SSF47473">
    <property type="entry name" value="EF-hand"/>
    <property type="match status" value="1"/>
</dbReference>
<dbReference type="PROSITE" id="PS50209">
    <property type="entry name" value="CARD"/>
    <property type="match status" value="1"/>
</dbReference>
<evidence type="ECO:0000259" key="5">
    <source>
        <dbReference type="PROSITE" id="PS50209"/>
    </source>
</evidence>
<feature type="region of interest" description="Disordered" evidence="3">
    <location>
        <begin position="354"/>
        <end position="373"/>
    </location>
</feature>
<keyword evidence="1" id="KW-0106">Calcium</keyword>
<feature type="domain" description="EH" evidence="4">
    <location>
        <begin position="121"/>
        <end position="210"/>
    </location>
</feature>
<evidence type="ECO:0000256" key="2">
    <source>
        <dbReference type="SAM" id="Coils"/>
    </source>
</evidence>
<dbReference type="PANTHER" id="PTHR11216">
    <property type="entry name" value="EH DOMAIN"/>
    <property type="match status" value="1"/>
</dbReference>
<dbReference type="GO" id="GO:0042981">
    <property type="term" value="P:regulation of apoptotic process"/>
    <property type="evidence" value="ECO:0007669"/>
    <property type="project" value="InterPro"/>
</dbReference>
<dbReference type="PROSITE" id="PS50031">
    <property type="entry name" value="EH"/>
    <property type="match status" value="1"/>
</dbReference>
<feature type="domain" description="CARD" evidence="5">
    <location>
        <begin position="446"/>
        <end position="504"/>
    </location>
</feature>
<dbReference type="GO" id="GO:0016197">
    <property type="term" value="P:endosomal transport"/>
    <property type="evidence" value="ECO:0007669"/>
    <property type="project" value="TreeGrafter"/>
</dbReference>
<protein>
    <recommendedName>
        <fullName evidence="9">RalBP1-associated Eps domain-containing protein 1</fullName>
    </recommendedName>
</protein>
<evidence type="ECO:0000259" key="4">
    <source>
        <dbReference type="PROSITE" id="PS50031"/>
    </source>
</evidence>
<dbReference type="Pfam" id="PF12763">
    <property type="entry name" value="EH"/>
    <property type="match status" value="1"/>
</dbReference>
<reference evidence="7 8" key="1">
    <citation type="submission" date="2022-12" db="EMBL/GenBank/DDBJ databases">
        <title>Chromosome-level genome assembly of true bugs.</title>
        <authorList>
            <person name="Ma L."/>
            <person name="Li H."/>
        </authorList>
    </citation>
    <scope>NUCLEOTIDE SEQUENCE [LARGE SCALE GENOMIC DNA]</scope>
    <source>
        <strain evidence="7">Lab_2022b</strain>
    </source>
</reference>
<feature type="domain" description="EF-hand" evidence="6">
    <location>
        <begin position="154"/>
        <end position="189"/>
    </location>
</feature>
<dbReference type="InterPro" id="IPR018247">
    <property type="entry name" value="EF_Hand_1_Ca_BS"/>
</dbReference>
<feature type="region of interest" description="Disordered" evidence="3">
    <location>
        <begin position="71"/>
        <end position="99"/>
    </location>
</feature>
<dbReference type="InterPro" id="IPR000261">
    <property type="entry name" value="EH_dom"/>
</dbReference>
<dbReference type="GO" id="GO:0005737">
    <property type="term" value="C:cytoplasm"/>
    <property type="evidence" value="ECO:0007669"/>
    <property type="project" value="TreeGrafter"/>
</dbReference>
<feature type="coiled-coil region" evidence="2">
    <location>
        <begin position="451"/>
        <end position="485"/>
    </location>
</feature>
<dbReference type="InterPro" id="IPR011992">
    <property type="entry name" value="EF-hand-dom_pair"/>
</dbReference>
<feature type="compositionally biased region" description="Low complexity" evidence="3">
    <location>
        <begin position="28"/>
        <end position="46"/>
    </location>
</feature>
<dbReference type="AlphaFoldDB" id="A0AAW1D5X3"/>
<keyword evidence="8" id="KW-1185">Reference proteome</keyword>
<gene>
    <name evidence="7" type="ORF">O3M35_009897</name>
</gene>
<comment type="caution">
    <text evidence="7">The sequence shown here is derived from an EMBL/GenBank/DDBJ whole genome shotgun (WGS) entry which is preliminary data.</text>
</comment>
<feature type="region of interest" description="Disordered" evidence="3">
    <location>
        <begin position="206"/>
        <end position="341"/>
    </location>
</feature>
<dbReference type="EMBL" id="JAPXFL010000006">
    <property type="protein sequence ID" value="KAK9505942.1"/>
    <property type="molecule type" value="Genomic_DNA"/>
</dbReference>
<evidence type="ECO:0000259" key="6">
    <source>
        <dbReference type="PROSITE" id="PS50222"/>
    </source>
</evidence>